<dbReference type="Proteomes" id="UP000464674">
    <property type="component" value="Chromosome"/>
</dbReference>
<reference evidence="1 2" key="1">
    <citation type="journal article" date="2020" name="Carbohydr. Polym.">
        <title>Characterization and optimization of production of bacterial cellulose from strain CGMCC 17276 based on whole-genome analysis.</title>
        <authorList>
            <person name="Lu T."/>
            <person name="Gao H."/>
            <person name="Liao B."/>
            <person name="Wu J."/>
            <person name="Zhang W."/>
            <person name="Huang J."/>
            <person name="Liu M."/>
            <person name="Huang J."/>
            <person name="Chang Z."/>
            <person name="Jin M."/>
            <person name="Yi Z."/>
            <person name="Jiang D."/>
        </authorList>
    </citation>
    <scope>NUCLEOTIDE SEQUENCE [LARGE SCALE GENOMIC DNA]</scope>
    <source>
        <strain evidence="1 2">CGMCC 17276</strain>
    </source>
</reference>
<dbReference type="RefSeq" id="WP_159261648.1">
    <property type="nucleotide sequence ID" value="NZ_CP041348.1"/>
</dbReference>
<dbReference type="OrthoDB" id="7282694at2"/>
<evidence type="ECO:0000313" key="2">
    <source>
        <dbReference type="Proteomes" id="UP000464674"/>
    </source>
</evidence>
<protein>
    <submittedName>
        <fullName evidence="1">Uncharacterized protein</fullName>
    </submittedName>
</protein>
<name>A0A857FLV8_KOMXY</name>
<dbReference type="EMBL" id="CP041348">
    <property type="protein sequence ID" value="QHC35186.1"/>
    <property type="molecule type" value="Genomic_DNA"/>
</dbReference>
<accession>A0A857FLV8</accession>
<dbReference type="AlphaFoldDB" id="A0A857FLV8"/>
<sequence>MYAWFTDPGTLMPGVSGATLFNGHNQVIGIAKGTGGGTNLHSHAFATQISACDIRKVFERQDTDENTIQSVTFFHRSIAAFMPVEGHGVQEILQLRPAFAQPQNRVHVHVFGYPEQLCIAYHRQIHTSRSRPPAGDGADHGHLHCGQCSRRVTGA</sequence>
<organism evidence="1 2">
    <name type="scientific">Komagataeibacter xylinus</name>
    <name type="common">Gluconacetobacter xylinus</name>
    <dbReference type="NCBI Taxonomy" id="28448"/>
    <lineage>
        <taxon>Bacteria</taxon>
        <taxon>Pseudomonadati</taxon>
        <taxon>Pseudomonadota</taxon>
        <taxon>Alphaproteobacteria</taxon>
        <taxon>Acetobacterales</taxon>
        <taxon>Acetobacteraceae</taxon>
        <taxon>Komagataeibacter</taxon>
    </lineage>
</organism>
<proteinExistence type="predicted"/>
<gene>
    <name evidence="1" type="ORF">FMA36_06415</name>
</gene>
<evidence type="ECO:0000313" key="1">
    <source>
        <dbReference type="EMBL" id="QHC35186.1"/>
    </source>
</evidence>